<keyword evidence="4" id="KW-1185">Reference proteome</keyword>
<evidence type="ECO:0000313" key="4">
    <source>
        <dbReference type="Proteomes" id="UP001571476"/>
    </source>
</evidence>
<dbReference type="EMBL" id="JBGOSP010000009">
    <property type="protein sequence ID" value="MFA3838489.1"/>
    <property type="molecule type" value="Genomic_DNA"/>
</dbReference>
<evidence type="ECO:0000313" key="3">
    <source>
        <dbReference type="EMBL" id="MFA3838489.1"/>
    </source>
</evidence>
<keyword evidence="2" id="KW-0732">Signal</keyword>
<comment type="caution">
    <text evidence="3">The sequence shown here is derived from an EMBL/GenBank/DDBJ whole genome shotgun (WGS) entry which is preliminary data.</text>
</comment>
<feature type="signal peptide" evidence="2">
    <location>
        <begin position="1"/>
        <end position="25"/>
    </location>
</feature>
<feature type="compositionally biased region" description="Basic and acidic residues" evidence="1">
    <location>
        <begin position="71"/>
        <end position="107"/>
    </location>
</feature>
<gene>
    <name evidence="3" type="ORF">ACEG43_20330</name>
</gene>
<feature type="compositionally biased region" description="Low complexity" evidence="1">
    <location>
        <begin position="37"/>
        <end position="52"/>
    </location>
</feature>
<feature type="chain" id="PRO_5046278903" evidence="2">
    <location>
        <begin position="26"/>
        <end position="201"/>
    </location>
</feature>
<evidence type="ECO:0000256" key="2">
    <source>
        <dbReference type="SAM" id="SignalP"/>
    </source>
</evidence>
<dbReference type="Proteomes" id="UP001571476">
    <property type="component" value="Unassembled WGS sequence"/>
</dbReference>
<sequence length="201" mass="20689">MPTRIFAVSAAVAGAAVLATGITYAAQSESAQAVPRAKQAAPSAEQAAPSAKRAAPPVKQAAPATAPRGTDGTDRTDRTDGTDRRGNEGRGHEDRDRGHGGKGEGRIHFNERTFSGRMEGCIPAASGLGSTSFSIYNDSDATVEVYRGFNCDNGAPVATVGPYGATYGVVPRTGQEGGQGGVFVDNGVVGSFRVIHDHGEW</sequence>
<evidence type="ECO:0000256" key="1">
    <source>
        <dbReference type="SAM" id="MobiDB-lite"/>
    </source>
</evidence>
<protein>
    <submittedName>
        <fullName evidence="3">Uncharacterized protein</fullName>
    </submittedName>
</protein>
<proteinExistence type="predicted"/>
<accession>A0ABV4SLG2</accession>
<dbReference type="RefSeq" id="WP_372563618.1">
    <property type="nucleotide sequence ID" value="NZ_JBGOSP010000009.1"/>
</dbReference>
<name>A0ABV4SLG2_9ACTN</name>
<feature type="region of interest" description="Disordered" evidence="1">
    <location>
        <begin position="36"/>
        <end position="107"/>
    </location>
</feature>
<organism evidence="3 4">
    <name type="scientific">Streptomyces aureus</name>
    <dbReference type="NCBI Taxonomy" id="193461"/>
    <lineage>
        <taxon>Bacteria</taxon>
        <taxon>Bacillati</taxon>
        <taxon>Actinomycetota</taxon>
        <taxon>Actinomycetes</taxon>
        <taxon>Kitasatosporales</taxon>
        <taxon>Streptomycetaceae</taxon>
        <taxon>Streptomyces</taxon>
    </lineage>
</organism>
<reference evidence="3 4" key="1">
    <citation type="submission" date="2024-08" db="EMBL/GenBank/DDBJ databases">
        <title>Genome sequence of Streptomyces aureus CACIA-1.46HGO.</title>
        <authorList>
            <person name="Evangelista-Martinez Z."/>
        </authorList>
    </citation>
    <scope>NUCLEOTIDE SEQUENCE [LARGE SCALE GENOMIC DNA]</scope>
    <source>
        <strain evidence="3 4">CACIA-1.46HGO</strain>
    </source>
</reference>